<dbReference type="EnsemblPlants" id="ORUFI01G24530.1">
    <property type="protein sequence ID" value="ORUFI01G24530.1"/>
    <property type="gene ID" value="ORUFI01G24530"/>
</dbReference>
<evidence type="ECO:0000313" key="2">
    <source>
        <dbReference type="Proteomes" id="UP000008022"/>
    </source>
</evidence>
<name>A0A0E0MYX3_ORYRU</name>
<reference evidence="1" key="2">
    <citation type="submission" date="2015-06" db="UniProtKB">
        <authorList>
            <consortium name="EnsemblPlants"/>
        </authorList>
    </citation>
    <scope>IDENTIFICATION</scope>
</reference>
<accession>A0A0E0MYX3</accession>
<keyword evidence="2" id="KW-1185">Reference proteome</keyword>
<dbReference type="Proteomes" id="UP000008022">
    <property type="component" value="Unassembled WGS sequence"/>
</dbReference>
<dbReference type="AlphaFoldDB" id="A0A0E0MYX3"/>
<reference evidence="2" key="1">
    <citation type="submission" date="2013-06" db="EMBL/GenBank/DDBJ databases">
        <authorList>
            <person name="Zhao Q."/>
        </authorList>
    </citation>
    <scope>NUCLEOTIDE SEQUENCE</scope>
    <source>
        <strain evidence="2">cv. W1943</strain>
    </source>
</reference>
<protein>
    <submittedName>
        <fullName evidence="1">Uncharacterized protein</fullName>
    </submittedName>
</protein>
<sequence length="194" mass="20305">MEVGPWLGAGAGAAAFPASAQAQMVVQRELVAVGRLPRCRSAPSPFLELPPFFVGSWIEAAGCQQGNVRMPKQCRLVPGSSLARSGEEAGEWWNGGVLGQLSGMVDWKLTGGGASVGYGGSHVPPIDYAFGRGNPPEGIVEVPLLPRQGTLGENLVQLWTDDDGVFWRHNPCEGVVLESSCRSGVVGLVVIGLA</sequence>
<dbReference type="Gramene" id="ORUFI01G24530.1">
    <property type="protein sequence ID" value="ORUFI01G24530.1"/>
    <property type="gene ID" value="ORUFI01G24530"/>
</dbReference>
<proteinExistence type="predicted"/>
<dbReference type="HOGENOM" id="CLU_1404513_0_0_1"/>
<organism evidence="1 2">
    <name type="scientific">Oryza rufipogon</name>
    <name type="common">Brownbeard rice</name>
    <name type="synonym">Asian wild rice</name>
    <dbReference type="NCBI Taxonomy" id="4529"/>
    <lineage>
        <taxon>Eukaryota</taxon>
        <taxon>Viridiplantae</taxon>
        <taxon>Streptophyta</taxon>
        <taxon>Embryophyta</taxon>
        <taxon>Tracheophyta</taxon>
        <taxon>Spermatophyta</taxon>
        <taxon>Magnoliopsida</taxon>
        <taxon>Liliopsida</taxon>
        <taxon>Poales</taxon>
        <taxon>Poaceae</taxon>
        <taxon>BOP clade</taxon>
        <taxon>Oryzoideae</taxon>
        <taxon>Oryzeae</taxon>
        <taxon>Oryzinae</taxon>
        <taxon>Oryza</taxon>
    </lineage>
</organism>
<evidence type="ECO:0000313" key="1">
    <source>
        <dbReference type="EnsemblPlants" id="ORUFI01G24530.1"/>
    </source>
</evidence>